<dbReference type="InterPro" id="IPR036236">
    <property type="entry name" value="Znf_C2H2_sf"/>
</dbReference>
<dbReference type="Gene3D" id="3.30.160.60">
    <property type="entry name" value="Classic Zinc Finger"/>
    <property type="match status" value="2"/>
</dbReference>
<dbReference type="PROSITE" id="PS00028">
    <property type="entry name" value="ZINC_FINGER_C2H2_1"/>
    <property type="match status" value="1"/>
</dbReference>
<feature type="domain" description="C2H2-type" evidence="6">
    <location>
        <begin position="80"/>
        <end position="108"/>
    </location>
</feature>
<keyword evidence="4" id="KW-0862">Zinc</keyword>
<evidence type="ECO:0000256" key="1">
    <source>
        <dbReference type="ARBA" id="ARBA00022723"/>
    </source>
</evidence>
<dbReference type="FunFam" id="3.30.160.60:FF:002343">
    <property type="entry name" value="Zinc finger protein 33A"/>
    <property type="match status" value="1"/>
</dbReference>
<reference evidence="7 8" key="1">
    <citation type="submission" date="2022-11" db="EMBL/GenBank/DDBJ databases">
        <title>Whole genome sequence of Eschrichtius robustus ER-17-0199.</title>
        <authorList>
            <person name="Bruniche-Olsen A."/>
            <person name="Black A.N."/>
            <person name="Fields C.J."/>
            <person name="Walden K."/>
            <person name="Dewoody J.A."/>
        </authorList>
    </citation>
    <scope>NUCLEOTIDE SEQUENCE [LARGE SCALE GENOMIC DNA]</scope>
    <source>
        <strain evidence="7">ER-17-0199</strain>
        <tissue evidence="7">Blubber</tissue>
    </source>
</reference>
<evidence type="ECO:0000313" key="7">
    <source>
        <dbReference type="EMBL" id="KAJ8782637.1"/>
    </source>
</evidence>
<dbReference type="GO" id="GO:0008270">
    <property type="term" value="F:zinc ion binding"/>
    <property type="evidence" value="ECO:0007669"/>
    <property type="project" value="UniProtKB-KW"/>
</dbReference>
<sequence length="282" mass="29439">METPPCFLELRGSSRQLGAPTPAISLGRSQVAEDPRSGRGRLAPGECTREKSCGCGAGGKAFTRSSHLILHQRSHTGKKTYCRTQCRKAFSQSSHLVCHQTTHTRKKHQAGLPVFPRHEVVTVFQVKAVFHGTSGTPLGLEGNQPAIGFYEAPIERPLPIPREASEGCASGVADDALPVALLFFRSGRVSLRPGFLCTSGTVVAAPLGAAGHHGERAGPKGGEGSGSGCVSAVAAAQVYVASPPGPRSPRIAACTAAANSRRPGPACSFNTALTRAWHRGHA</sequence>
<keyword evidence="8" id="KW-1185">Reference proteome</keyword>
<dbReference type="SUPFAM" id="SSF57667">
    <property type="entry name" value="beta-beta-alpha zinc fingers"/>
    <property type="match status" value="1"/>
</dbReference>
<organism evidence="7 8">
    <name type="scientific">Eschrichtius robustus</name>
    <name type="common">California gray whale</name>
    <name type="synonym">Eschrichtius gibbosus</name>
    <dbReference type="NCBI Taxonomy" id="9764"/>
    <lineage>
        <taxon>Eukaryota</taxon>
        <taxon>Metazoa</taxon>
        <taxon>Chordata</taxon>
        <taxon>Craniata</taxon>
        <taxon>Vertebrata</taxon>
        <taxon>Euteleostomi</taxon>
        <taxon>Mammalia</taxon>
        <taxon>Eutheria</taxon>
        <taxon>Laurasiatheria</taxon>
        <taxon>Artiodactyla</taxon>
        <taxon>Whippomorpha</taxon>
        <taxon>Cetacea</taxon>
        <taxon>Mysticeti</taxon>
        <taxon>Eschrichtiidae</taxon>
        <taxon>Eschrichtius</taxon>
    </lineage>
</organism>
<dbReference type="EMBL" id="JAIQCJ010002101">
    <property type="protein sequence ID" value="KAJ8782637.1"/>
    <property type="molecule type" value="Genomic_DNA"/>
</dbReference>
<evidence type="ECO:0000313" key="8">
    <source>
        <dbReference type="Proteomes" id="UP001159641"/>
    </source>
</evidence>
<dbReference type="GO" id="GO:0000981">
    <property type="term" value="F:DNA-binding transcription factor activity, RNA polymerase II-specific"/>
    <property type="evidence" value="ECO:0007669"/>
    <property type="project" value="TreeGrafter"/>
</dbReference>
<dbReference type="AlphaFoldDB" id="A0AB34GU17"/>
<proteinExistence type="predicted"/>
<keyword evidence="1" id="KW-0479">Metal-binding</keyword>
<evidence type="ECO:0000256" key="3">
    <source>
        <dbReference type="ARBA" id="ARBA00022771"/>
    </source>
</evidence>
<evidence type="ECO:0000259" key="6">
    <source>
        <dbReference type="PROSITE" id="PS50157"/>
    </source>
</evidence>
<dbReference type="InterPro" id="IPR013087">
    <property type="entry name" value="Znf_C2H2_type"/>
</dbReference>
<dbReference type="PROSITE" id="PS50157">
    <property type="entry name" value="ZINC_FINGER_C2H2_2"/>
    <property type="match status" value="2"/>
</dbReference>
<dbReference type="PANTHER" id="PTHR23235:SF120">
    <property type="entry name" value="KRUPPEL-LIKE FACTOR 15"/>
    <property type="match status" value="1"/>
</dbReference>
<comment type="caution">
    <text evidence="7">The sequence shown here is derived from an EMBL/GenBank/DDBJ whole genome shotgun (WGS) entry which is preliminary data.</text>
</comment>
<accession>A0AB34GU17</accession>
<evidence type="ECO:0000256" key="5">
    <source>
        <dbReference type="PROSITE-ProRule" id="PRU00042"/>
    </source>
</evidence>
<keyword evidence="2" id="KW-0677">Repeat</keyword>
<protein>
    <recommendedName>
        <fullName evidence="6">C2H2-type domain-containing protein</fullName>
    </recommendedName>
</protein>
<dbReference type="Proteomes" id="UP001159641">
    <property type="component" value="Unassembled WGS sequence"/>
</dbReference>
<feature type="domain" description="C2H2-type" evidence="6">
    <location>
        <begin position="53"/>
        <end position="80"/>
    </location>
</feature>
<keyword evidence="3 5" id="KW-0863">Zinc-finger</keyword>
<dbReference type="PANTHER" id="PTHR23235">
    <property type="entry name" value="KRUEPPEL-LIKE TRANSCRIPTION FACTOR"/>
    <property type="match status" value="1"/>
</dbReference>
<evidence type="ECO:0000256" key="4">
    <source>
        <dbReference type="ARBA" id="ARBA00022833"/>
    </source>
</evidence>
<dbReference type="GO" id="GO:0000978">
    <property type="term" value="F:RNA polymerase II cis-regulatory region sequence-specific DNA binding"/>
    <property type="evidence" value="ECO:0007669"/>
    <property type="project" value="TreeGrafter"/>
</dbReference>
<evidence type="ECO:0000256" key="2">
    <source>
        <dbReference type="ARBA" id="ARBA00022737"/>
    </source>
</evidence>
<gene>
    <name evidence="7" type="ORF">J1605_009956</name>
</gene>
<name>A0AB34GU17_ESCRO</name>